<dbReference type="EMBL" id="JBEWSZ010000001">
    <property type="protein sequence ID" value="MET2827455.1"/>
    <property type="molecule type" value="Genomic_DNA"/>
</dbReference>
<accession>A0ABV2DBL8</accession>
<dbReference type="PANTHER" id="PTHR19288">
    <property type="entry name" value="4-NITROPHENYLPHOSPHATASE-RELATED"/>
    <property type="match status" value="1"/>
</dbReference>
<dbReference type="Gene3D" id="3.40.50.1000">
    <property type="entry name" value="HAD superfamily/HAD-like"/>
    <property type="match status" value="2"/>
</dbReference>
<dbReference type="Proteomes" id="UP001548832">
    <property type="component" value="Unassembled WGS sequence"/>
</dbReference>
<sequence>MADSPEIIGSLTDVSKGYSAILCDVWGVVHNGESHFPVAASALEAARNSGIPVVLITNSPRRNTDVVAQMNAIGVPAGAYDRVVTSGDVTRDLIAEGPRKIFHIGADRDLTIYDDLDVELVEEFEASGVVCTGLFDDEVEKPEDYAELLQRLRARNLPFICANPDIVVERGERIIWCAGALARDYAQLGGRTLIAGKPHAPIYAVALAEVADILGRPIERKEVLAIGDGMMTDVKGAADNGLDVLYVSGGIHARDYGDSQRPDPVMLAAFLEKHGYRPVAVIPRLR</sequence>
<gene>
    <name evidence="1" type="ORF">ABVQ20_10770</name>
</gene>
<organism evidence="1 2">
    <name type="scientific">Mesorhizobium shangrilense</name>
    <dbReference type="NCBI Taxonomy" id="460060"/>
    <lineage>
        <taxon>Bacteria</taxon>
        <taxon>Pseudomonadati</taxon>
        <taxon>Pseudomonadota</taxon>
        <taxon>Alphaproteobacteria</taxon>
        <taxon>Hyphomicrobiales</taxon>
        <taxon>Phyllobacteriaceae</taxon>
        <taxon>Mesorhizobium</taxon>
    </lineage>
</organism>
<protein>
    <submittedName>
        <fullName evidence="1">TIGR01459 family HAD-type hydrolase</fullName>
    </submittedName>
</protein>
<dbReference type="Pfam" id="PF13344">
    <property type="entry name" value="Hydrolase_6"/>
    <property type="match status" value="1"/>
</dbReference>
<proteinExistence type="predicted"/>
<dbReference type="PANTHER" id="PTHR19288:SF90">
    <property type="entry name" value="OS08G0542600 PROTEIN"/>
    <property type="match status" value="1"/>
</dbReference>
<comment type="caution">
    <text evidence="1">The sequence shown here is derived from an EMBL/GenBank/DDBJ whole genome shotgun (WGS) entry which is preliminary data.</text>
</comment>
<dbReference type="CDD" id="cd07525">
    <property type="entry name" value="HAD_like"/>
    <property type="match status" value="1"/>
</dbReference>
<evidence type="ECO:0000313" key="1">
    <source>
        <dbReference type="EMBL" id="MET2827455.1"/>
    </source>
</evidence>
<dbReference type="GO" id="GO:0016787">
    <property type="term" value="F:hydrolase activity"/>
    <property type="evidence" value="ECO:0007669"/>
    <property type="project" value="UniProtKB-KW"/>
</dbReference>
<dbReference type="NCBIfam" id="TIGR01460">
    <property type="entry name" value="HAD-SF-IIA"/>
    <property type="match status" value="1"/>
</dbReference>
<keyword evidence="2" id="KW-1185">Reference proteome</keyword>
<dbReference type="InterPro" id="IPR006356">
    <property type="entry name" value="HAD-SF_hydro_IIA_hyp3"/>
</dbReference>
<dbReference type="Pfam" id="PF13242">
    <property type="entry name" value="Hydrolase_like"/>
    <property type="match status" value="1"/>
</dbReference>
<evidence type="ECO:0000313" key="2">
    <source>
        <dbReference type="Proteomes" id="UP001548832"/>
    </source>
</evidence>
<dbReference type="InterPro" id="IPR036412">
    <property type="entry name" value="HAD-like_sf"/>
</dbReference>
<dbReference type="InterPro" id="IPR023214">
    <property type="entry name" value="HAD_sf"/>
</dbReference>
<dbReference type="RefSeq" id="WP_354459479.1">
    <property type="nucleotide sequence ID" value="NZ_JBEWSZ010000001.1"/>
</dbReference>
<keyword evidence="1" id="KW-0378">Hydrolase</keyword>
<dbReference type="NCBIfam" id="TIGR01459">
    <property type="entry name" value="HAD-SF-IIA-hyp4"/>
    <property type="match status" value="1"/>
</dbReference>
<dbReference type="InterPro" id="IPR006357">
    <property type="entry name" value="HAD-SF_hydro_IIA"/>
</dbReference>
<reference evidence="1 2" key="1">
    <citation type="submission" date="2024-06" db="EMBL/GenBank/DDBJ databases">
        <authorList>
            <person name="Kim D.-U."/>
        </authorList>
    </citation>
    <scope>NUCLEOTIDE SEQUENCE [LARGE SCALE GENOMIC DNA]</scope>
    <source>
        <strain evidence="1 2">KACC15460</strain>
    </source>
</reference>
<dbReference type="SUPFAM" id="SSF56784">
    <property type="entry name" value="HAD-like"/>
    <property type="match status" value="1"/>
</dbReference>
<name>A0ABV2DBL8_9HYPH</name>